<keyword evidence="2" id="KW-1185">Reference proteome</keyword>
<dbReference type="Proteomes" id="UP001239111">
    <property type="component" value="Chromosome 1"/>
</dbReference>
<reference evidence="1" key="1">
    <citation type="submission" date="2023-04" db="EMBL/GenBank/DDBJ databases">
        <title>A chromosome-level genome assembly of the parasitoid wasp Eretmocerus hayati.</title>
        <authorList>
            <person name="Zhong Y."/>
            <person name="Liu S."/>
            <person name="Liu Y."/>
        </authorList>
    </citation>
    <scope>NUCLEOTIDE SEQUENCE</scope>
    <source>
        <strain evidence="1">ZJU_SS_LIU_2023</strain>
    </source>
</reference>
<protein>
    <submittedName>
        <fullName evidence="1">Uncharacterized protein</fullName>
    </submittedName>
</protein>
<sequence length="689" mass="78556">MQTGNYDLFNDTCNPRNGFADPSSWASLNYEPAVAAINETHDDEGTVDVMKDTELREFRTISKALEQKQQKLNKRKLSLDIASDSAQPKKVSKRTRSVGPHKENAQYSILSTESLHSQQYQDCEITQSQNINKEQDLPGVTEKKAKPKCNPSRKRKCDSITSGEHPTKKTKVSNPKVMATEISIMQTIDDVIQQSVEMSPKFVRLEELNEHLEEKMQERDKRSNFCQSASTMKSRKKRDTVKNPVSRGLTLIDTKLESNYNKINNRINRKAKSGILVVKKKNLKIKVKSNAMNTNEISESNDGQLPNPEHINDFSSSDPQIPAQTENNKILEPKNSRTSANGSNKNSRTTSCIPSIDSAKLIKPGNMNEFGKSRNVVTINGYRSKYKNKKFGKRDVEDFQSKRAVDRDIPWSKNPNPSVTPSLVVSTNVQSLASKNRVFVTESGSEKQEKYLEFNDSGSKSVKRPSIRRGTNWRMGEEFINGSPEKCFSISRRPSLKPRWSNGWSWEGGAFEAKVYLTNEESAIRRCYAKMRHESGDVLQPRDCVLLKSGPRKADLPFVAKIAALWENPEDGEMMFSLLWYYRPEHTEQGRSDKDSDDEVFASRHRDANSVACIEDKCYILTFHEYCRYRKNIRRIEEGLDSPGLIVPPGDQRYPREARIPQTPVPQDMVLFCRRVYDYRGKKLVKNPG</sequence>
<evidence type="ECO:0000313" key="1">
    <source>
        <dbReference type="EMBL" id="KAJ8684493.1"/>
    </source>
</evidence>
<comment type="caution">
    <text evidence="1">The sequence shown here is derived from an EMBL/GenBank/DDBJ whole genome shotgun (WGS) entry which is preliminary data.</text>
</comment>
<evidence type="ECO:0000313" key="2">
    <source>
        <dbReference type="Proteomes" id="UP001239111"/>
    </source>
</evidence>
<dbReference type="EMBL" id="CM056741">
    <property type="protein sequence ID" value="KAJ8684493.1"/>
    <property type="molecule type" value="Genomic_DNA"/>
</dbReference>
<organism evidence="1 2">
    <name type="scientific">Eretmocerus hayati</name>
    <dbReference type="NCBI Taxonomy" id="131215"/>
    <lineage>
        <taxon>Eukaryota</taxon>
        <taxon>Metazoa</taxon>
        <taxon>Ecdysozoa</taxon>
        <taxon>Arthropoda</taxon>
        <taxon>Hexapoda</taxon>
        <taxon>Insecta</taxon>
        <taxon>Pterygota</taxon>
        <taxon>Neoptera</taxon>
        <taxon>Endopterygota</taxon>
        <taxon>Hymenoptera</taxon>
        <taxon>Apocrita</taxon>
        <taxon>Proctotrupomorpha</taxon>
        <taxon>Chalcidoidea</taxon>
        <taxon>Aphelinidae</taxon>
        <taxon>Aphelininae</taxon>
        <taxon>Eretmocerus</taxon>
    </lineage>
</organism>
<accession>A0ACC2PN85</accession>
<proteinExistence type="predicted"/>
<gene>
    <name evidence="1" type="ORF">QAD02_020285</name>
</gene>
<name>A0ACC2PN85_9HYME</name>